<keyword evidence="8 14" id="KW-0949">S-adenosyl-L-methionine</keyword>
<dbReference type="GO" id="GO:0019843">
    <property type="term" value="F:rRNA binding"/>
    <property type="evidence" value="ECO:0007669"/>
    <property type="project" value="UniProtKB-UniRule"/>
</dbReference>
<keyword evidence="6 14" id="KW-0489">Methyltransferase</keyword>
<dbReference type="EMBL" id="CP010767">
    <property type="protein sequence ID" value="ATG45339.1"/>
    <property type="molecule type" value="Genomic_DNA"/>
</dbReference>
<reference evidence="16 17" key="1">
    <citation type="journal article" date="2017" name="Front. Microbiol.">
        <title>Phaeobacter piscinae sp. nov., a species of the Roseobacter group and potential aquaculture probiont.</title>
        <authorList>
            <person name="Sonnenschein E.C."/>
            <person name="Phippen C.B.W."/>
            <person name="Nielsen K.F."/>
            <person name="Mateiu R.V."/>
            <person name="Melchiorsen J."/>
            <person name="Gram L."/>
            <person name="Overmann J."/>
            <person name="Freese H.M."/>
        </authorList>
    </citation>
    <scope>NUCLEOTIDE SEQUENCE [LARGE SCALE GENOMIC DNA]</scope>
    <source>
        <strain evidence="16 17">P13</strain>
    </source>
</reference>
<evidence type="ECO:0000256" key="10">
    <source>
        <dbReference type="ARBA" id="ARBA00022723"/>
    </source>
</evidence>
<comment type="function">
    <text evidence="14">Specifically methylates position 2 of adenine 2503 in 23S rRNA and position 2 of adenine 37 in tRNAs. m2A2503 modification seems to play a crucial role in the proofreading step occurring at the peptidyl transferase center and thus would serve to optimize ribosomal fidelity.</text>
</comment>
<dbReference type="InterPro" id="IPR004383">
    <property type="entry name" value="rRNA_lsu_MTrfase_RlmN/Cfr"/>
</dbReference>
<dbReference type="InterPro" id="IPR007197">
    <property type="entry name" value="rSAM"/>
</dbReference>
<evidence type="ECO:0000313" key="17">
    <source>
        <dbReference type="Proteomes" id="UP000218606"/>
    </source>
</evidence>
<dbReference type="InterPro" id="IPR013785">
    <property type="entry name" value="Aldolase_TIM"/>
</dbReference>
<dbReference type="GO" id="GO:0051539">
    <property type="term" value="F:4 iron, 4 sulfur cluster binding"/>
    <property type="evidence" value="ECO:0007669"/>
    <property type="project" value="UniProtKB-UniRule"/>
</dbReference>
<dbReference type="GO" id="GO:0070040">
    <property type="term" value="F:rRNA (adenine(2503)-C2-)-methyltransferase activity"/>
    <property type="evidence" value="ECO:0007669"/>
    <property type="project" value="UniProtKB-UniRule"/>
</dbReference>
<dbReference type="NCBIfam" id="TIGR00048">
    <property type="entry name" value="rRNA_mod_RlmN"/>
    <property type="match status" value="1"/>
</dbReference>
<feature type="binding site" evidence="14">
    <location>
        <position position="140"/>
    </location>
    <ligand>
        <name>[4Fe-4S] cluster</name>
        <dbReference type="ChEBI" id="CHEBI:49883"/>
        <note>4Fe-4S-S-AdoMet</note>
    </ligand>
</feature>
<feature type="binding site" evidence="14">
    <location>
        <position position="136"/>
    </location>
    <ligand>
        <name>[4Fe-4S] cluster</name>
        <dbReference type="ChEBI" id="CHEBI:49883"/>
        <note>4Fe-4S-S-AdoMet</note>
    </ligand>
</feature>
<keyword evidence="12 14" id="KW-0411">Iron-sulfur</keyword>
<dbReference type="GO" id="GO:0070475">
    <property type="term" value="P:rRNA base methylation"/>
    <property type="evidence" value="ECO:0007669"/>
    <property type="project" value="UniProtKB-UniRule"/>
</dbReference>
<evidence type="ECO:0000256" key="2">
    <source>
        <dbReference type="ARBA" id="ARBA00007544"/>
    </source>
</evidence>
<evidence type="ECO:0000256" key="6">
    <source>
        <dbReference type="ARBA" id="ARBA00022603"/>
    </source>
</evidence>
<comment type="similarity">
    <text evidence="2 14">Belongs to the radical SAM superfamily. RlmN family.</text>
</comment>
<dbReference type="CDD" id="cd01335">
    <property type="entry name" value="Radical_SAM"/>
    <property type="match status" value="1"/>
</dbReference>
<evidence type="ECO:0000256" key="1">
    <source>
        <dbReference type="ARBA" id="ARBA00004496"/>
    </source>
</evidence>
<keyword evidence="13 14" id="KW-1015">Disulfide bond</keyword>
<dbReference type="GO" id="GO:0030488">
    <property type="term" value="P:tRNA methylation"/>
    <property type="evidence" value="ECO:0007669"/>
    <property type="project" value="UniProtKB-UniRule"/>
</dbReference>
<feature type="binding site" evidence="14">
    <location>
        <position position="326"/>
    </location>
    <ligand>
        <name>S-adenosyl-L-methionine</name>
        <dbReference type="ChEBI" id="CHEBI:59789"/>
    </ligand>
</feature>
<dbReference type="PANTHER" id="PTHR30544">
    <property type="entry name" value="23S RRNA METHYLTRANSFERASE"/>
    <property type="match status" value="1"/>
</dbReference>
<name>A0AAN1GUQ7_9RHOB</name>
<dbReference type="SUPFAM" id="SSF102114">
    <property type="entry name" value="Radical SAM enzymes"/>
    <property type="match status" value="1"/>
</dbReference>
<organism evidence="16 17">
    <name type="scientific">Phaeobacter piscinae</name>
    <dbReference type="NCBI Taxonomy" id="1580596"/>
    <lineage>
        <taxon>Bacteria</taxon>
        <taxon>Pseudomonadati</taxon>
        <taxon>Pseudomonadota</taxon>
        <taxon>Alphaproteobacteria</taxon>
        <taxon>Rhodobacterales</taxon>
        <taxon>Roseobacteraceae</taxon>
        <taxon>Phaeobacter</taxon>
    </lineage>
</organism>
<dbReference type="GO" id="GO:0046872">
    <property type="term" value="F:metal ion binding"/>
    <property type="evidence" value="ECO:0007669"/>
    <property type="project" value="UniProtKB-KW"/>
</dbReference>
<comment type="caution">
    <text evidence="14">Lacks conserved residue(s) required for the propagation of feature annotation.</text>
</comment>
<feature type="binding site" evidence="14">
    <location>
        <position position="143"/>
    </location>
    <ligand>
        <name>[4Fe-4S] cluster</name>
        <dbReference type="ChEBI" id="CHEBI:49883"/>
        <note>4Fe-4S-S-AdoMet</note>
    </ligand>
</feature>
<dbReference type="InterPro" id="IPR058240">
    <property type="entry name" value="rSAM_sf"/>
</dbReference>
<keyword evidence="7 14" id="KW-0808">Transferase</keyword>
<gene>
    <name evidence="14 16" type="primary">rlmN</name>
    <name evidence="16" type="ORF">PhaeoP13_03456</name>
</gene>
<dbReference type="SFLD" id="SFLDS00029">
    <property type="entry name" value="Radical_SAM"/>
    <property type="match status" value="1"/>
</dbReference>
<evidence type="ECO:0000256" key="11">
    <source>
        <dbReference type="ARBA" id="ARBA00023004"/>
    </source>
</evidence>
<comment type="subcellular location">
    <subcellularLocation>
        <location evidence="1 14">Cytoplasm</location>
    </subcellularLocation>
</comment>
<proteinExistence type="inferred from homology"/>
<comment type="cofactor">
    <cofactor evidence="14">
        <name>[4Fe-4S] cluster</name>
        <dbReference type="ChEBI" id="CHEBI:49883"/>
    </cofactor>
    <text evidence="14">Binds 1 [4Fe-4S] cluster. The cluster is coordinated with 3 cysteines and an exchangeable S-adenosyl-L-methionine.</text>
</comment>
<evidence type="ECO:0000256" key="3">
    <source>
        <dbReference type="ARBA" id="ARBA00022485"/>
    </source>
</evidence>
<feature type="active site" description="S-methylcysteine intermediate" evidence="14">
    <location>
        <position position="369"/>
    </location>
</feature>
<dbReference type="GO" id="GO:0005737">
    <property type="term" value="C:cytoplasm"/>
    <property type="evidence" value="ECO:0007669"/>
    <property type="project" value="UniProtKB-SubCell"/>
</dbReference>
<dbReference type="InterPro" id="IPR027492">
    <property type="entry name" value="RNA_MTrfase_RlmN"/>
</dbReference>
<dbReference type="SFLD" id="SFLDF00275">
    <property type="entry name" value="adenosine_C2_methyltransferase"/>
    <property type="match status" value="1"/>
</dbReference>
<protein>
    <recommendedName>
        <fullName evidence="14">Dual-specificity RNA methyltransferase RlmN</fullName>
        <ecNumber evidence="14">2.1.1.192</ecNumber>
    </recommendedName>
    <alternativeName>
        <fullName evidence="14">23S rRNA (adenine(2503)-C(2))-methyltransferase</fullName>
    </alternativeName>
    <alternativeName>
        <fullName evidence="14">23S rRNA m2A2503 methyltransferase</fullName>
    </alternativeName>
    <alternativeName>
        <fullName evidence="14">Ribosomal RNA large subunit methyltransferase N</fullName>
    </alternativeName>
    <alternativeName>
        <fullName evidence="14">tRNA (adenine(37)-C(2))-methyltransferase</fullName>
    </alternativeName>
    <alternativeName>
        <fullName evidence="14">tRNA m2A37 methyltransferase</fullName>
    </alternativeName>
</protein>
<keyword evidence="4 14" id="KW-0963">Cytoplasm</keyword>
<dbReference type="Gene3D" id="3.20.20.70">
    <property type="entry name" value="Aldolase class I"/>
    <property type="match status" value="1"/>
</dbReference>
<feature type="binding site" evidence="14">
    <location>
        <begin position="249"/>
        <end position="251"/>
    </location>
    <ligand>
        <name>S-adenosyl-L-methionine</name>
        <dbReference type="ChEBI" id="CHEBI:59789"/>
    </ligand>
</feature>
<dbReference type="HAMAP" id="MF_01849">
    <property type="entry name" value="RNA_methyltr_RlmN"/>
    <property type="match status" value="1"/>
</dbReference>
<dbReference type="AlphaFoldDB" id="A0AAN1GUQ7"/>
<sequence>MTANAPITQDVLTLPRKLPEGGKINLVGLTRDQLRDTLIAHGTPEKQAKMRVGQIWQWIYQWGKRDFAEMTNLAKAYRAELDEHFEIAIPEVVSKQVSTDGTRKYLVRIAGGHEVEVVYIPEEGRGTLCISSQVGCTLTCSFCHTGTQKLVRNLTSAEIVGQIMMARDDLDEWPVPGAPKDETRLLSNIVLMGMGEPLYNFENVRDAMKIAMDPEGISLSRRRITLSTSGVVPEIARTAEEIGCLLAVSFHATTDEVRDKLVPINKRWNIEALLEALRAYPRLTNSERITFEYVMLNGVNDRDEDAHRLVELIEGIPAKVNLIPFNEWPGSPYTRSSNNRIHAFANIIYQAGYASPIRTPRGEDILAACGQLKSATERARKSRKQIEAEAGLNP</sequence>
<evidence type="ECO:0000256" key="14">
    <source>
        <dbReference type="HAMAP-Rule" id="MF_01849"/>
    </source>
</evidence>
<dbReference type="InterPro" id="IPR048641">
    <property type="entry name" value="RlmN_N"/>
</dbReference>
<dbReference type="GO" id="GO:0000049">
    <property type="term" value="F:tRNA binding"/>
    <property type="evidence" value="ECO:0007669"/>
    <property type="project" value="UniProtKB-UniRule"/>
</dbReference>
<evidence type="ECO:0000256" key="9">
    <source>
        <dbReference type="ARBA" id="ARBA00022694"/>
    </source>
</evidence>
<keyword evidence="9 14" id="KW-0819">tRNA processing</keyword>
<keyword evidence="3 14" id="KW-0004">4Fe-4S</keyword>
<dbReference type="PIRSF" id="PIRSF006004">
    <property type="entry name" value="CHP00048"/>
    <property type="match status" value="1"/>
</dbReference>
<evidence type="ECO:0000256" key="8">
    <source>
        <dbReference type="ARBA" id="ARBA00022691"/>
    </source>
</evidence>
<dbReference type="Pfam" id="PF04055">
    <property type="entry name" value="Radical_SAM"/>
    <property type="match status" value="1"/>
</dbReference>
<feature type="active site" description="Proton acceptor" evidence="14">
    <location>
        <position position="116"/>
    </location>
</feature>
<keyword evidence="10 14" id="KW-0479">Metal-binding</keyword>
<keyword evidence="11 14" id="KW-0408">Iron</keyword>
<evidence type="ECO:0000256" key="5">
    <source>
        <dbReference type="ARBA" id="ARBA00022552"/>
    </source>
</evidence>
<dbReference type="PROSITE" id="PS51918">
    <property type="entry name" value="RADICAL_SAM"/>
    <property type="match status" value="1"/>
</dbReference>
<dbReference type="RefSeq" id="WP_096873034.1">
    <property type="nucleotide sequence ID" value="NZ_CP010715.1"/>
</dbReference>
<evidence type="ECO:0000313" key="16">
    <source>
        <dbReference type="EMBL" id="ATG45339.1"/>
    </source>
</evidence>
<dbReference type="InterPro" id="IPR040072">
    <property type="entry name" value="Methyltransferase_A"/>
</dbReference>
<dbReference type="FunFam" id="3.20.20.70:FF:000008">
    <property type="entry name" value="Dual-specificity RNA methyltransferase RlmN"/>
    <property type="match status" value="1"/>
</dbReference>
<keyword evidence="5 14" id="KW-0698">rRNA processing</keyword>
<dbReference type="Proteomes" id="UP000218606">
    <property type="component" value="Chromosome"/>
</dbReference>
<dbReference type="Pfam" id="PF21016">
    <property type="entry name" value="RlmN_N"/>
    <property type="match status" value="1"/>
</dbReference>
<dbReference type="Gene3D" id="1.10.150.530">
    <property type="match status" value="1"/>
</dbReference>
<evidence type="ECO:0000256" key="12">
    <source>
        <dbReference type="ARBA" id="ARBA00023014"/>
    </source>
</evidence>
<dbReference type="EC" id="2.1.1.192" evidence="14"/>
<evidence type="ECO:0000256" key="13">
    <source>
        <dbReference type="ARBA" id="ARBA00023157"/>
    </source>
</evidence>
<comment type="catalytic activity">
    <reaction evidence="14">
        <text>adenosine(2503) in 23S rRNA + 2 reduced [2Fe-2S]-[ferredoxin] + 2 S-adenosyl-L-methionine = 2-methyladenosine(2503) in 23S rRNA + 5'-deoxyadenosine + L-methionine + 2 oxidized [2Fe-2S]-[ferredoxin] + S-adenosyl-L-homocysteine</text>
        <dbReference type="Rhea" id="RHEA:42916"/>
        <dbReference type="Rhea" id="RHEA-COMP:10000"/>
        <dbReference type="Rhea" id="RHEA-COMP:10001"/>
        <dbReference type="Rhea" id="RHEA-COMP:10152"/>
        <dbReference type="Rhea" id="RHEA-COMP:10282"/>
        <dbReference type="ChEBI" id="CHEBI:17319"/>
        <dbReference type="ChEBI" id="CHEBI:33737"/>
        <dbReference type="ChEBI" id="CHEBI:33738"/>
        <dbReference type="ChEBI" id="CHEBI:57844"/>
        <dbReference type="ChEBI" id="CHEBI:57856"/>
        <dbReference type="ChEBI" id="CHEBI:59789"/>
        <dbReference type="ChEBI" id="CHEBI:74411"/>
        <dbReference type="ChEBI" id="CHEBI:74497"/>
        <dbReference type="EC" id="2.1.1.192"/>
    </reaction>
</comment>
<feature type="binding site" evidence="14">
    <location>
        <begin position="195"/>
        <end position="196"/>
    </location>
    <ligand>
        <name>S-adenosyl-L-methionine</name>
        <dbReference type="ChEBI" id="CHEBI:59789"/>
    </ligand>
</feature>
<evidence type="ECO:0000256" key="4">
    <source>
        <dbReference type="ARBA" id="ARBA00022490"/>
    </source>
</evidence>
<feature type="domain" description="Radical SAM core" evidence="15">
    <location>
        <begin position="122"/>
        <end position="366"/>
    </location>
</feature>
<feature type="binding site" evidence="14">
    <location>
        <position position="227"/>
    </location>
    <ligand>
        <name>S-adenosyl-L-methionine</name>
        <dbReference type="ChEBI" id="CHEBI:59789"/>
    </ligand>
</feature>
<evidence type="ECO:0000256" key="7">
    <source>
        <dbReference type="ARBA" id="ARBA00022679"/>
    </source>
</evidence>
<accession>A0AAN1GUQ7</accession>
<dbReference type="SFLD" id="SFLDG01062">
    <property type="entry name" value="methyltransferase_(Class_A)"/>
    <property type="match status" value="1"/>
</dbReference>
<evidence type="ECO:0000259" key="15">
    <source>
        <dbReference type="PROSITE" id="PS51918"/>
    </source>
</evidence>
<comment type="catalytic activity">
    <reaction evidence="14">
        <text>adenosine(37) in tRNA + 2 reduced [2Fe-2S]-[ferredoxin] + 2 S-adenosyl-L-methionine = 2-methyladenosine(37) in tRNA + 5'-deoxyadenosine + L-methionine + 2 oxidized [2Fe-2S]-[ferredoxin] + S-adenosyl-L-homocysteine</text>
        <dbReference type="Rhea" id="RHEA:43332"/>
        <dbReference type="Rhea" id="RHEA-COMP:10000"/>
        <dbReference type="Rhea" id="RHEA-COMP:10001"/>
        <dbReference type="Rhea" id="RHEA-COMP:10162"/>
        <dbReference type="Rhea" id="RHEA-COMP:10485"/>
        <dbReference type="ChEBI" id="CHEBI:17319"/>
        <dbReference type="ChEBI" id="CHEBI:33737"/>
        <dbReference type="ChEBI" id="CHEBI:33738"/>
        <dbReference type="ChEBI" id="CHEBI:57844"/>
        <dbReference type="ChEBI" id="CHEBI:57856"/>
        <dbReference type="ChEBI" id="CHEBI:59789"/>
        <dbReference type="ChEBI" id="CHEBI:74411"/>
        <dbReference type="ChEBI" id="CHEBI:74497"/>
        <dbReference type="EC" id="2.1.1.192"/>
    </reaction>
</comment>
<dbReference type="PANTHER" id="PTHR30544:SF5">
    <property type="entry name" value="RADICAL SAM CORE DOMAIN-CONTAINING PROTEIN"/>
    <property type="match status" value="1"/>
</dbReference>
<comment type="miscellaneous">
    <text evidence="14">Reaction proceeds by a ping-pong mechanism involving intermediate methylation of a conserved cysteine residue.</text>
</comment>
<dbReference type="GO" id="GO:0002935">
    <property type="term" value="F:tRNA (adenine(37)-C2)-methyltransferase activity"/>
    <property type="evidence" value="ECO:0007669"/>
    <property type="project" value="UniProtKB-UniRule"/>
</dbReference>